<dbReference type="GO" id="GO:0008270">
    <property type="term" value="F:zinc ion binding"/>
    <property type="evidence" value="ECO:0007669"/>
    <property type="project" value="UniProtKB-KW"/>
</dbReference>
<evidence type="ECO:0000256" key="4">
    <source>
        <dbReference type="PROSITE-ProRule" id="PRU00134"/>
    </source>
</evidence>
<sequence>MKMEDALLEGVLRFEVTVLPSGPFDPEGMKVTQFPVVHNNDDFLPWNIHRLDLALMPVLDLTDLPFVNRWLTTNVGSMFSTRDHALSKKINKGSVDCIELDGLTEVKGVIRRMFFCSAGIQSPSTRVFALEDGFKRTFHTVFFVNDIRFDLASHTMVCVAYVMTISPALAGLPGMKRLCDKIRHDKSVDSTPSSDTAVWAWKRLLPALAERCRLWRHGVNCEYKRKGRTPLSEEAFTDPLCSCGRGRDVQGMEQFPEWKRFAPYVTRIAVSPLFTVSYLETVGPDITSHRCWLCGKRGQPKLKACGRCKKVRYCSEICQKKDWKISHKFQCQEV</sequence>
<dbReference type="InParanoid" id="A0A401GR64"/>
<evidence type="ECO:0000256" key="3">
    <source>
        <dbReference type="ARBA" id="ARBA00022833"/>
    </source>
</evidence>
<proteinExistence type="predicted"/>
<keyword evidence="2 4" id="KW-0863">Zinc-finger</keyword>
<dbReference type="SUPFAM" id="SSF144232">
    <property type="entry name" value="HIT/MYND zinc finger-like"/>
    <property type="match status" value="1"/>
</dbReference>
<dbReference type="RefSeq" id="XP_027615619.1">
    <property type="nucleotide sequence ID" value="XM_027759818.1"/>
</dbReference>
<evidence type="ECO:0000256" key="2">
    <source>
        <dbReference type="ARBA" id="ARBA00022771"/>
    </source>
</evidence>
<name>A0A401GR64_9APHY</name>
<evidence type="ECO:0000313" key="7">
    <source>
        <dbReference type="Proteomes" id="UP000287166"/>
    </source>
</evidence>
<evidence type="ECO:0000259" key="5">
    <source>
        <dbReference type="PROSITE" id="PS50865"/>
    </source>
</evidence>
<dbReference type="InterPro" id="IPR002893">
    <property type="entry name" value="Znf_MYND"/>
</dbReference>
<dbReference type="AlphaFoldDB" id="A0A401GR64"/>
<protein>
    <recommendedName>
        <fullName evidence="5">MYND-type domain-containing protein</fullName>
    </recommendedName>
</protein>
<feature type="domain" description="MYND-type" evidence="5">
    <location>
        <begin position="291"/>
        <end position="331"/>
    </location>
</feature>
<keyword evidence="3" id="KW-0862">Zinc</keyword>
<evidence type="ECO:0000313" key="6">
    <source>
        <dbReference type="EMBL" id="GBE84706.1"/>
    </source>
</evidence>
<dbReference type="PROSITE" id="PS50865">
    <property type="entry name" value="ZF_MYND_2"/>
    <property type="match status" value="1"/>
</dbReference>
<accession>A0A401GR64</accession>
<keyword evidence="1" id="KW-0479">Metal-binding</keyword>
<dbReference type="Gene3D" id="6.10.140.2220">
    <property type="match status" value="1"/>
</dbReference>
<dbReference type="STRING" id="139825.A0A401GR64"/>
<dbReference type="Pfam" id="PF01753">
    <property type="entry name" value="zf-MYND"/>
    <property type="match status" value="1"/>
</dbReference>
<dbReference type="EMBL" id="BFAD01000006">
    <property type="protein sequence ID" value="GBE84706.1"/>
    <property type="molecule type" value="Genomic_DNA"/>
</dbReference>
<reference evidence="6 7" key="1">
    <citation type="journal article" date="2018" name="Sci. Rep.">
        <title>Genome sequence of the cauliflower mushroom Sparassis crispa (Hanabiratake) and its association with beneficial usage.</title>
        <authorList>
            <person name="Kiyama R."/>
            <person name="Furutani Y."/>
            <person name="Kawaguchi K."/>
            <person name="Nakanishi T."/>
        </authorList>
    </citation>
    <scope>NUCLEOTIDE SEQUENCE [LARGE SCALE GENOMIC DNA]</scope>
</reference>
<comment type="caution">
    <text evidence="6">The sequence shown here is derived from an EMBL/GenBank/DDBJ whole genome shotgun (WGS) entry which is preliminary data.</text>
</comment>
<dbReference type="OrthoDB" id="432970at2759"/>
<gene>
    <name evidence="6" type="ORF">SCP_0606860</name>
</gene>
<keyword evidence="7" id="KW-1185">Reference proteome</keyword>
<organism evidence="6 7">
    <name type="scientific">Sparassis crispa</name>
    <dbReference type="NCBI Taxonomy" id="139825"/>
    <lineage>
        <taxon>Eukaryota</taxon>
        <taxon>Fungi</taxon>
        <taxon>Dikarya</taxon>
        <taxon>Basidiomycota</taxon>
        <taxon>Agaricomycotina</taxon>
        <taxon>Agaricomycetes</taxon>
        <taxon>Polyporales</taxon>
        <taxon>Sparassidaceae</taxon>
        <taxon>Sparassis</taxon>
    </lineage>
</organism>
<dbReference type="Proteomes" id="UP000287166">
    <property type="component" value="Unassembled WGS sequence"/>
</dbReference>
<evidence type="ECO:0000256" key="1">
    <source>
        <dbReference type="ARBA" id="ARBA00022723"/>
    </source>
</evidence>
<dbReference type="GeneID" id="38781623"/>